<evidence type="ECO:0000313" key="5">
    <source>
        <dbReference type="EMBL" id="SHL42669.1"/>
    </source>
</evidence>
<dbReference type="Proteomes" id="UP000184120">
    <property type="component" value="Unassembled WGS sequence"/>
</dbReference>
<dbReference type="EMBL" id="FRBH01000009">
    <property type="protein sequence ID" value="SHL42669.1"/>
    <property type="molecule type" value="Genomic_DNA"/>
</dbReference>
<dbReference type="InterPro" id="IPR011008">
    <property type="entry name" value="Dimeric_a/b-barrel"/>
</dbReference>
<dbReference type="SUPFAM" id="SSF54909">
    <property type="entry name" value="Dimeric alpha+beta barrel"/>
    <property type="match status" value="1"/>
</dbReference>
<dbReference type="CDD" id="cd00090">
    <property type="entry name" value="HTH_ARSR"/>
    <property type="match status" value="1"/>
</dbReference>
<dbReference type="RefSeq" id="WP_072932957.1">
    <property type="nucleotide sequence ID" value="NZ_BMFL01000003.1"/>
</dbReference>
<keyword evidence="2" id="KW-0238">DNA-binding</keyword>
<dbReference type="InterPro" id="IPR000485">
    <property type="entry name" value="AsnC-type_HTH_dom"/>
</dbReference>
<dbReference type="GO" id="GO:0005829">
    <property type="term" value="C:cytosol"/>
    <property type="evidence" value="ECO:0007669"/>
    <property type="project" value="TreeGrafter"/>
</dbReference>
<dbReference type="AlphaFoldDB" id="A0A1M7AJW0"/>
<name>A0A1M7AJW0_9FLAO</name>
<dbReference type="InterPro" id="IPR036390">
    <property type="entry name" value="WH_DNA-bd_sf"/>
</dbReference>
<dbReference type="GO" id="GO:0006355">
    <property type="term" value="P:regulation of DNA-templated transcription"/>
    <property type="evidence" value="ECO:0007669"/>
    <property type="project" value="UniProtKB-ARBA"/>
</dbReference>
<dbReference type="STRING" id="1434701.SAMN05443634_10951"/>
<sequence length="153" mass="17965">MKFDSLDQQLLMYLQENSKITYKELSDKLQLSSTAIHERIKKLEKSGIISKYVALVNRRLINKELLVFSHIKLQQHSADHIKTFEEEIQNLKEVQSCFHVSGDYDYIVKMSFEHMDEYRDFMVNKLTKINVIGSSHSTFVISDIKDDTAYQLL</sequence>
<organism evidence="5 6">
    <name type="scientific">Chishuiella changwenlii</name>
    <dbReference type="NCBI Taxonomy" id="1434701"/>
    <lineage>
        <taxon>Bacteria</taxon>
        <taxon>Pseudomonadati</taxon>
        <taxon>Bacteroidota</taxon>
        <taxon>Flavobacteriia</taxon>
        <taxon>Flavobacteriales</taxon>
        <taxon>Weeksellaceae</taxon>
        <taxon>Chishuiella</taxon>
    </lineage>
</organism>
<dbReference type="InterPro" id="IPR019887">
    <property type="entry name" value="Tscrpt_reg_AsnC/Lrp_C"/>
</dbReference>
<dbReference type="InterPro" id="IPR036388">
    <property type="entry name" value="WH-like_DNA-bd_sf"/>
</dbReference>
<keyword evidence="1" id="KW-0805">Transcription regulation</keyword>
<dbReference type="Pfam" id="PF13412">
    <property type="entry name" value="HTH_24"/>
    <property type="match status" value="1"/>
</dbReference>
<dbReference type="PRINTS" id="PR00033">
    <property type="entry name" value="HTHASNC"/>
</dbReference>
<dbReference type="OrthoDB" id="9800326at2"/>
<keyword evidence="3" id="KW-0804">Transcription</keyword>
<dbReference type="GO" id="GO:0043565">
    <property type="term" value="F:sequence-specific DNA binding"/>
    <property type="evidence" value="ECO:0007669"/>
    <property type="project" value="InterPro"/>
</dbReference>
<dbReference type="Gene3D" id="3.30.70.920">
    <property type="match status" value="1"/>
</dbReference>
<dbReference type="InterPro" id="IPR011991">
    <property type="entry name" value="ArsR-like_HTH"/>
</dbReference>
<evidence type="ECO:0000259" key="4">
    <source>
        <dbReference type="PROSITE" id="PS50956"/>
    </source>
</evidence>
<reference evidence="6" key="1">
    <citation type="submission" date="2016-11" db="EMBL/GenBank/DDBJ databases">
        <authorList>
            <person name="Varghese N."/>
            <person name="Submissions S."/>
        </authorList>
    </citation>
    <scope>NUCLEOTIDE SEQUENCE [LARGE SCALE GENOMIC DNA]</scope>
    <source>
        <strain evidence="6">DSM 27989</strain>
    </source>
</reference>
<dbReference type="GO" id="GO:0043200">
    <property type="term" value="P:response to amino acid"/>
    <property type="evidence" value="ECO:0007669"/>
    <property type="project" value="TreeGrafter"/>
</dbReference>
<dbReference type="SMART" id="SM00344">
    <property type="entry name" value="HTH_ASNC"/>
    <property type="match status" value="1"/>
</dbReference>
<dbReference type="PANTHER" id="PTHR30154:SF34">
    <property type="entry name" value="TRANSCRIPTIONAL REGULATOR AZLB"/>
    <property type="match status" value="1"/>
</dbReference>
<dbReference type="Pfam" id="PF01037">
    <property type="entry name" value="AsnC_trans_reg"/>
    <property type="match status" value="1"/>
</dbReference>
<feature type="domain" description="HTH asnC-type" evidence="4">
    <location>
        <begin position="3"/>
        <end position="64"/>
    </location>
</feature>
<dbReference type="InterPro" id="IPR019888">
    <property type="entry name" value="Tscrpt_reg_AsnC-like"/>
</dbReference>
<dbReference type="SUPFAM" id="SSF46785">
    <property type="entry name" value="Winged helix' DNA-binding domain"/>
    <property type="match status" value="1"/>
</dbReference>
<proteinExistence type="predicted"/>
<evidence type="ECO:0000256" key="2">
    <source>
        <dbReference type="ARBA" id="ARBA00023125"/>
    </source>
</evidence>
<accession>A0A1M7AJW0</accession>
<dbReference type="Gene3D" id="1.10.10.10">
    <property type="entry name" value="Winged helix-like DNA-binding domain superfamily/Winged helix DNA-binding domain"/>
    <property type="match status" value="1"/>
</dbReference>
<dbReference type="PROSITE" id="PS50956">
    <property type="entry name" value="HTH_ASNC_2"/>
    <property type="match status" value="1"/>
</dbReference>
<protein>
    <submittedName>
        <fullName evidence="5">Transcriptional regulator, AsnC family</fullName>
    </submittedName>
</protein>
<evidence type="ECO:0000313" key="6">
    <source>
        <dbReference type="Proteomes" id="UP000184120"/>
    </source>
</evidence>
<evidence type="ECO:0000256" key="3">
    <source>
        <dbReference type="ARBA" id="ARBA00023163"/>
    </source>
</evidence>
<evidence type="ECO:0000256" key="1">
    <source>
        <dbReference type="ARBA" id="ARBA00023015"/>
    </source>
</evidence>
<dbReference type="PANTHER" id="PTHR30154">
    <property type="entry name" value="LEUCINE-RESPONSIVE REGULATORY PROTEIN"/>
    <property type="match status" value="1"/>
</dbReference>
<gene>
    <name evidence="5" type="ORF">SAMN05443634_10951</name>
</gene>